<dbReference type="EMBL" id="JAWRCP010000001">
    <property type="protein sequence ID" value="MDW6092446.1"/>
    <property type="molecule type" value="Genomic_DNA"/>
</dbReference>
<evidence type="ECO:0008006" key="3">
    <source>
        <dbReference type="Google" id="ProtNLM"/>
    </source>
</evidence>
<name>A0ABU4ISR0_9VIBR</name>
<dbReference type="RefSeq" id="WP_318584687.1">
    <property type="nucleotide sequence ID" value="NZ_JAWRCP010000001.1"/>
</dbReference>
<evidence type="ECO:0000313" key="2">
    <source>
        <dbReference type="Proteomes" id="UP001279860"/>
    </source>
</evidence>
<gene>
    <name evidence="1" type="ORF">SBX64_07795</name>
</gene>
<comment type="caution">
    <text evidence="1">The sequence shown here is derived from an EMBL/GenBank/DDBJ whole genome shotgun (WGS) entry which is preliminary data.</text>
</comment>
<evidence type="ECO:0000313" key="1">
    <source>
        <dbReference type="EMBL" id="MDW6092446.1"/>
    </source>
</evidence>
<keyword evidence="2" id="KW-1185">Reference proteome</keyword>
<protein>
    <recommendedName>
        <fullName evidence="3">HEAT repeat domain-containing protein</fullName>
    </recommendedName>
</protein>
<sequence>MFQEFDNYLNSLFSSDYWADEGISIAENMLSKFSNTDWDMLKDSVGFRDSKWLVKCAEVLGENESSIAFNILMKIAINDNLEVKIAALDSINSLFDYISDSDLDGLKDVIEGVDVLDSHVTRMMLNSLERKINQR</sequence>
<organism evidence="1 2">
    <name type="scientific">Vibrio rhizosphaerae</name>
    <dbReference type="NCBI Taxonomy" id="398736"/>
    <lineage>
        <taxon>Bacteria</taxon>
        <taxon>Pseudomonadati</taxon>
        <taxon>Pseudomonadota</taxon>
        <taxon>Gammaproteobacteria</taxon>
        <taxon>Vibrionales</taxon>
        <taxon>Vibrionaceae</taxon>
        <taxon>Vibrio</taxon>
    </lineage>
</organism>
<dbReference type="Proteomes" id="UP001279860">
    <property type="component" value="Unassembled WGS sequence"/>
</dbReference>
<reference evidence="1 2" key="1">
    <citation type="submission" date="2023-11" db="EMBL/GenBank/DDBJ databases">
        <title>Plant-associative lifestyle of Vibrio porteresiae and its evolutionary dynamics.</title>
        <authorList>
            <person name="Rameshkumar N."/>
            <person name="Kirti K."/>
        </authorList>
    </citation>
    <scope>NUCLEOTIDE SEQUENCE [LARGE SCALE GENOMIC DNA]</scope>
    <source>
        <strain evidence="1 2">MSSRF7</strain>
    </source>
</reference>
<proteinExistence type="predicted"/>
<accession>A0ABU4ISR0</accession>